<reference evidence="10" key="1">
    <citation type="submission" date="2017-07" db="EMBL/GenBank/DDBJ databases">
        <authorList>
            <person name="Varghese N."/>
            <person name="Submissions S."/>
        </authorList>
    </citation>
    <scope>NUCLEOTIDE SEQUENCE [LARGE SCALE GENOMIC DNA]</scope>
    <source>
        <strain evidence="10">NLAE-zl-C134</strain>
    </source>
</reference>
<gene>
    <name evidence="9" type="ORF">SAMN05216529_101338</name>
</gene>
<dbReference type="GO" id="GO:0004852">
    <property type="term" value="F:uroporphyrinogen-III synthase activity"/>
    <property type="evidence" value="ECO:0007669"/>
    <property type="project" value="InterPro"/>
</dbReference>
<proteinExistence type="inferred from homology"/>
<dbReference type="InterPro" id="IPR000878">
    <property type="entry name" value="4pyrrol_Mease"/>
</dbReference>
<name>A0A316A3D0_9FIRM</name>
<dbReference type="InterPro" id="IPR036108">
    <property type="entry name" value="4pyrrol_syn_uPrphyn_synt_sf"/>
</dbReference>
<dbReference type="InterPro" id="IPR006366">
    <property type="entry name" value="CobA/CysG_C"/>
</dbReference>
<keyword evidence="3 6" id="KW-0808">Transferase</keyword>
<evidence type="ECO:0000256" key="1">
    <source>
        <dbReference type="ARBA" id="ARBA00012162"/>
    </source>
</evidence>
<dbReference type="CDD" id="cd11642">
    <property type="entry name" value="SUMT"/>
    <property type="match status" value="1"/>
</dbReference>
<dbReference type="Gene3D" id="3.40.1010.10">
    <property type="entry name" value="Cobalt-precorrin-4 Transmethylase, Domain 1"/>
    <property type="match status" value="1"/>
</dbReference>
<dbReference type="InterPro" id="IPR014776">
    <property type="entry name" value="4pyrrole_Mease_sub2"/>
</dbReference>
<dbReference type="NCBIfam" id="TIGR01469">
    <property type="entry name" value="cobA_cysG_Cterm"/>
    <property type="match status" value="1"/>
</dbReference>
<keyword evidence="10" id="KW-1185">Reference proteome</keyword>
<dbReference type="Gene3D" id="3.30.950.10">
    <property type="entry name" value="Methyltransferase, Cobalt-precorrin-4 Transmethylase, Domain 2"/>
    <property type="match status" value="1"/>
</dbReference>
<evidence type="ECO:0000256" key="2">
    <source>
        <dbReference type="ARBA" id="ARBA00022603"/>
    </source>
</evidence>
<dbReference type="InterPro" id="IPR035996">
    <property type="entry name" value="4pyrrol_Methylase_sf"/>
</dbReference>
<evidence type="ECO:0000259" key="8">
    <source>
        <dbReference type="Pfam" id="PF02602"/>
    </source>
</evidence>
<protein>
    <recommendedName>
        <fullName evidence="1">uroporphyrinogen-III C-methyltransferase</fullName>
        <ecNumber evidence="1">2.1.1.107</ecNumber>
    </recommendedName>
</protein>
<evidence type="ECO:0000313" key="10">
    <source>
        <dbReference type="Proteomes" id="UP000254051"/>
    </source>
</evidence>
<evidence type="ECO:0000313" key="9">
    <source>
        <dbReference type="EMBL" id="SUQ12443.1"/>
    </source>
</evidence>
<feature type="domain" description="Tetrapyrrole methylase" evidence="7">
    <location>
        <begin position="6"/>
        <end position="217"/>
    </location>
</feature>
<dbReference type="FunFam" id="3.40.1010.10:FF:000001">
    <property type="entry name" value="Siroheme synthase"/>
    <property type="match status" value="1"/>
</dbReference>
<dbReference type="PANTHER" id="PTHR45790">
    <property type="entry name" value="SIROHEME SYNTHASE-RELATED"/>
    <property type="match status" value="1"/>
</dbReference>
<dbReference type="Proteomes" id="UP000254051">
    <property type="component" value="Unassembled WGS sequence"/>
</dbReference>
<dbReference type="FunFam" id="3.30.950.10:FF:000001">
    <property type="entry name" value="Siroheme synthase"/>
    <property type="match status" value="1"/>
</dbReference>
<dbReference type="SUPFAM" id="SSF53790">
    <property type="entry name" value="Tetrapyrrole methylase"/>
    <property type="match status" value="1"/>
</dbReference>
<evidence type="ECO:0000256" key="5">
    <source>
        <dbReference type="ARBA" id="ARBA00023244"/>
    </source>
</evidence>
<dbReference type="OrthoDB" id="9815856at2"/>
<dbReference type="Pfam" id="PF00590">
    <property type="entry name" value="TP_methylase"/>
    <property type="match status" value="1"/>
</dbReference>
<dbReference type="PROSITE" id="PS00840">
    <property type="entry name" value="SUMT_2"/>
    <property type="match status" value="1"/>
</dbReference>
<dbReference type="RefSeq" id="WP_109708464.1">
    <property type="nucleotide sequence ID" value="NZ_QGDS01000001.1"/>
</dbReference>
<comment type="similarity">
    <text evidence="6">Belongs to the precorrin methyltransferase family.</text>
</comment>
<dbReference type="GO" id="GO:0032259">
    <property type="term" value="P:methylation"/>
    <property type="evidence" value="ECO:0007669"/>
    <property type="project" value="UniProtKB-KW"/>
</dbReference>
<keyword evidence="4" id="KW-0949">S-adenosyl-L-methionine</keyword>
<dbReference type="EMBL" id="UHJJ01000001">
    <property type="protein sequence ID" value="SUQ12443.1"/>
    <property type="molecule type" value="Genomic_DNA"/>
</dbReference>
<accession>A0A316A3D0</accession>
<dbReference type="InterPro" id="IPR003754">
    <property type="entry name" value="4pyrrol_synth_uPrphyn_synth"/>
</dbReference>
<keyword evidence="2 6" id="KW-0489">Methyltransferase</keyword>
<dbReference type="Gene3D" id="3.40.50.10090">
    <property type="match status" value="2"/>
</dbReference>
<dbReference type="Pfam" id="PF02602">
    <property type="entry name" value="HEM4"/>
    <property type="match status" value="1"/>
</dbReference>
<dbReference type="InterPro" id="IPR050161">
    <property type="entry name" value="Siro_Cobalamin_biosynth"/>
</dbReference>
<dbReference type="GO" id="GO:0019354">
    <property type="term" value="P:siroheme biosynthetic process"/>
    <property type="evidence" value="ECO:0007669"/>
    <property type="project" value="InterPro"/>
</dbReference>
<dbReference type="InterPro" id="IPR003043">
    <property type="entry name" value="Uropor_MeTrfase_CS"/>
</dbReference>
<evidence type="ECO:0000256" key="6">
    <source>
        <dbReference type="RuleBase" id="RU003960"/>
    </source>
</evidence>
<dbReference type="AlphaFoldDB" id="A0A316A3D0"/>
<feature type="domain" description="Tetrapyrrole biosynthesis uroporphyrinogen III synthase" evidence="8">
    <location>
        <begin position="268"/>
        <end position="502"/>
    </location>
</feature>
<evidence type="ECO:0000256" key="3">
    <source>
        <dbReference type="ARBA" id="ARBA00022679"/>
    </source>
</evidence>
<dbReference type="PANTHER" id="PTHR45790:SF3">
    <property type="entry name" value="S-ADENOSYL-L-METHIONINE-DEPENDENT UROPORPHYRINOGEN III METHYLTRANSFERASE, CHLOROPLASTIC"/>
    <property type="match status" value="1"/>
</dbReference>
<sequence length="515" mass="55903">MEKKGKVWLAGAGPGDAGLLTVKTKQLMEKVEVIVYDALISTEILSQISDDKELVYVGKRSGSHSVSQKEINEILLEEAQKGKMVLRLKGGDPFIFGRGGEELELLVKHQIPFEVVPGVTSAAAVPAYAGIPITHRNYASSFHVITGHTKEGGAGRIDYDSLVKIQGTLVFLMGISSMEEILKGLLDAGMDEDTPAAVLEKGTLATQRRVVSTITQLPGAAKQSNIGTPAILLVGEVCALAEAFHWAEDRPLGGKQILITRPRQNSSRLAEKLRSLGAQVIELPSIVTEAISPNPALEEVFAHFGNRAEEEWLVFTSPIGVQVFFEQMVRQKMDMRNILERAAEVKFAAIGSATERALNTYGFHADLVPNVYCAGSLGKELADTAAPQSQVTVVRAADGSEELIPPLETAGITVEDIPLYHTHYKTHSHIREQISGLFHAGEIHAVTFTSASTVRGFVKGMELEEYKNILAVCIGEQTGQEATKYGMQVRIAKQATIDSMIELLGQELEMKHPCD</sequence>
<dbReference type="SUPFAM" id="SSF69618">
    <property type="entry name" value="HemD-like"/>
    <property type="match status" value="1"/>
</dbReference>
<keyword evidence="5" id="KW-0627">Porphyrin biosynthesis</keyword>
<organism evidence="9 10">
    <name type="scientific">Faecalicatena contorta</name>
    <dbReference type="NCBI Taxonomy" id="39482"/>
    <lineage>
        <taxon>Bacteria</taxon>
        <taxon>Bacillati</taxon>
        <taxon>Bacillota</taxon>
        <taxon>Clostridia</taxon>
        <taxon>Lachnospirales</taxon>
        <taxon>Lachnospiraceae</taxon>
        <taxon>Faecalicatena</taxon>
    </lineage>
</organism>
<dbReference type="InterPro" id="IPR014777">
    <property type="entry name" value="4pyrrole_Mease_sub1"/>
</dbReference>
<evidence type="ECO:0000256" key="4">
    <source>
        <dbReference type="ARBA" id="ARBA00022691"/>
    </source>
</evidence>
<dbReference type="CDD" id="cd06578">
    <property type="entry name" value="HemD"/>
    <property type="match status" value="1"/>
</dbReference>
<dbReference type="GO" id="GO:0004851">
    <property type="term" value="F:uroporphyrin-III C-methyltransferase activity"/>
    <property type="evidence" value="ECO:0007669"/>
    <property type="project" value="UniProtKB-EC"/>
</dbReference>
<dbReference type="NCBIfam" id="NF004790">
    <property type="entry name" value="PRK06136.1"/>
    <property type="match status" value="1"/>
</dbReference>
<dbReference type="EC" id="2.1.1.107" evidence="1"/>
<evidence type="ECO:0000259" key="7">
    <source>
        <dbReference type="Pfam" id="PF00590"/>
    </source>
</evidence>